<proteinExistence type="predicted"/>
<reference evidence="1" key="1">
    <citation type="submission" date="2017-02" db="EMBL/GenBank/DDBJ databases">
        <authorList>
            <person name="Regsiter A."/>
            <person name="William W."/>
        </authorList>
    </citation>
    <scope>NUCLEOTIDE SEQUENCE</scope>
    <source>
        <strain evidence="1">BdmA 4</strain>
    </source>
</reference>
<gene>
    <name evidence="1" type="ORF">SPIRO4BDMA_50255</name>
</gene>
<dbReference type="AlphaFoldDB" id="A0A3P3XR70"/>
<sequence>MSDACIMGSKIIRYQQFFIGTGYANGTILPAGFCDAASADTGNVDSAEKQGKQMLNRRIDSIAGLKDDWNGYGAVSFSSAVVGNARALVSLLPCKAKVFPTAQSSIQFEFDTVPGKYLEVEVFSDHYAMFFDDSTVQEELDSATQEYILQRIAEYNAK</sequence>
<organism evidence="1">
    <name type="scientific">uncultured spirochete</name>
    <dbReference type="NCBI Taxonomy" id="156406"/>
    <lineage>
        <taxon>Bacteria</taxon>
        <taxon>Pseudomonadati</taxon>
        <taxon>Spirochaetota</taxon>
        <taxon>Spirochaetia</taxon>
        <taxon>Spirochaetales</taxon>
        <taxon>environmental samples</taxon>
    </lineage>
</organism>
<name>A0A3P3XR70_9SPIR</name>
<dbReference type="EMBL" id="FWDO01000005">
    <property type="protein sequence ID" value="SLM18740.1"/>
    <property type="molecule type" value="Genomic_DNA"/>
</dbReference>
<evidence type="ECO:0000313" key="1">
    <source>
        <dbReference type="EMBL" id="SLM18740.1"/>
    </source>
</evidence>
<protein>
    <submittedName>
        <fullName evidence="1">Uncharacterized protein</fullName>
    </submittedName>
</protein>
<accession>A0A3P3XR70</accession>